<evidence type="ECO:0000259" key="1">
    <source>
        <dbReference type="Pfam" id="PF18348"/>
    </source>
</evidence>
<accession>A0A2N0HKR2</accession>
<gene>
    <name evidence="2" type="ORF">B0I00_1783</name>
</gene>
<proteinExistence type="predicted"/>
<protein>
    <recommendedName>
        <fullName evidence="1">Bacterial dipeptidyl-peptidase SH3 domain-containing protein</fullName>
    </recommendedName>
</protein>
<keyword evidence="3" id="KW-1185">Reference proteome</keyword>
<dbReference type="EMBL" id="PHUF01000003">
    <property type="protein sequence ID" value="PKB19547.1"/>
    <property type="molecule type" value="Genomic_DNA"/>
</dbReference>
<feature type="domain" description="Bacterial dipeptidyl-peptidase SH3" evidence="1">
    <location>
        <begin position="84"/>
        <end position="130"/>
    </location>
</feature>
<name>A0A2N0HKR2_9SPHN</name>
<comment type="caution">
    <text evidence="2">The sequence shown here is derived from an EMBL/GenBank/DDBJ whole genome shotgun (WGS) entry which is preliminary data.</text>
</comment>
<reference evidence="2 3" key="1">
    <citation type="submission" date="2017-11" db="EMBL/GenBank/DDBJ databases">
        <title>Genomic Encyclopedia of Type Strains, Phase III (KMG-III): the genomes of soil and plant-associated and newly described type strains.</title>
        <authorList>
            <person name="Whitman W."/>
        </authorList>
    </citation>
    <scope>NUCLEOTIDE SEQUENCE [LARGE SCALE GENOMIC DNA]</scope>
    <source>
        <strain evidence="2 3">CGMCC 1.12274</strain>
    </source>
</reference>
<dbReference type="Pfam" id="PF18348">
    <property type="entry name" value="SH3_16"/>
    <property type="match status" value="1"/>
</dbReference>
<dbReference type="AlphaFoldDB" id="A0A2N0HKR2"/>
<organism evidence="2 3">
    <name type="scientific">Novosphingobium kunmingense</name>
    <dbReference type="NCBI Taxonomy" id="1211806"/>
    <lineage>
        <taxon>Bacteria</taxon>
        <taxon>Pseudomonadati</taxon>
        <taxon>Pseudomonadota</taxon>
        <taxon>Alphaproteobacteria</taxon>
        <taxon>Sphingomonadales</taxon>
        <taxon>Sphingomonadaceae</taxon>
        <taxon>Novosphingobium</taxon>
    </lineage>
</organism>
<dbReference type="Proteomes" id="UP000232587">
    <property type="component" value="Unassembled WGS sequence"/>
</dbReference>
<sequence>MDNLIEGLRGAKRAVFQFQGRETLPASAIPTEQLRLSGPSEKLDAPHWPVRGDLAHIRLAGRVFVPHYAVPMAHRVLDGGADLMVKPDPSADLRETLPGGALFNVLDMAGGWAWGQVGADGFVGYLPLGAIVPA</sequence>
<evidence type="ECO:0000313" key="2">
    <source>
        <dbReference type="EMBL" id="PKB19547.1"/>
    </source>
</evidence>
<dbReference type="InterPro" id="IPR041382">
    <property type="entry name" value="SH3_16"/>
</dbReference>
<evidence type="ECO:0000313" key="3">
    <source>
        <dbReference type="Proteomes" id="UP000232587"/>
    </source>
</evidence>